<accession>A0ABT0TXC5</accession>
<evidence type="ECO:0000256" key="1">
    <source>
        <dbReference type="ARBA" id="ARBA00022801"/>
    </source>
</evidence>
<dbReference type="InterPro" id="IPR029058">
    <property type="entry name" value="AB_hydrolase_fold"/>
</dbReference>
<dbReference type="InterPro" id="IPR049492">
    <property type="entry name" value="BD-FAE-like_dom"/>
</dbReference>
<protein>
    <submittedName>
        <fullName evidence="4">Prolyl oligopeptidase family serine peptidase</fullName>
    </submittedName>
</protein>
<dbReference type="RefSeq" id="WP_250926928.1">
    <property type="nucleotide sequence ID" value="NZ_JAMQBK010000006.1"/>
</dbReference>
<evidence type="ECO:0000313" key="4">
    <source>
        <dbReference type="EMBL" id="MCM2369254.1"/>
    </source>
</evidence>
<evidence type="ECO:0000259" key="3">
    <source>
        <dbReference type="Pfam" id="PF20434"/>
    </source>
</evidence>
<keyword evidence="5" id="KW-1185">Reference proteome</keyword>
<feature type="domain" description="BD-FAE-like" evidence="3">
    <location>
        <begin position="49"/>
        <end position="255"/>
    </location>
</feature>
<evidence type="ECO:0000313" key="5">
    <source>
        <dbReference type="Proteomes" id="UP001202961"/>
    </source>
</evidence>
<feature type="chain" id="PRO_5046152810" evidence="2">
    <location>
        <begin position="21"/>
        <end position="305"/>
    </location>
</feature>
<keyword evidence="1" id="KW-0378">Hydrolase</keyword>
<dbReference type="InterPro" id="IPR050300">
    <property type="entry name" value="GDXG_lipolytic_enzyme"/>
</dbReference>
<name>A0ABT0TXC5_9BACT</name>
<keyword evidence="2" id="KW-0732">Signal</keyword>
<evidence type="ECO:0000256" key="2">
    <source>
        <dbReference type="SAM" id="SignalP"/>
    </source>
</evidence>
<dbReference type="Proteomes" id="UP001202961">
    <property type="component" value="Unassembled WGS sequence"/>
</dbReference>
<dbReference type="EMBL" id="JAMQBK010000006">
    <property type="protein sequence ID" value="MCM2369254.1"/>
    <property type="molecule type" value="Genomic_DNA"/>
</dbReference>
<gene>
    <name evidence="4" type="ORF">NB063_01335</name>
</gene>
<dbReference type="Gene3D" id="3.40.50.1820">
    <property type="entry name" value="alpha/beta hydrolase"/>
    <property type="match status" value="1"/>
</dbReference>
<dbReference type="PANTHER" id="PTHR48081:SF13">
    <property type="entry name" value="ALPHA_BETA HYDROLASE"/>
    <property type="match status" value="1"/>
</dbReference>
<sequence>MRILLLLVLFTSIGLAEAGAAEPDLSQFNTVRDVVYKTVDGKRLDMLLLLPKEASQQPIPVMIHTHGGGWGGGNKLNVLKQSFAGTLKICLDNGIACATIEYRLTRGKSTAFDSVVDCKDAARFLVKNADQYGFDPDRIGVWGGSAGGHLSLMTGLAPGELFPGDQDLKGFDPKFRCIASYFPATSFLRLDLLKGSNFEKPERFTSILGGPYEDQLEMAKRLSPVEYLTSSSPPVLLLHGDKDTVLPLAESELMMEVAKTKGADVELLVVKNGGHSFGGKNLEPTLAEVQQLAADFIMRHLKDGE</sequence>
<feature type="signal peptide" evidence="2">
    <location>
        <begin position="1"/>
        <end position="20"/>
    </location>
</feature>
<dbReference type="PANTHER" id="PTHR48081">
    <property type="entry name" value="AB HYDROLASE SUPERFAMILY PROTEIN C4A8.06C"/>
    <property type="match status" value="1"/>
</dbReference>
<organism evidence="4 5">
    <name type="scientific">Aporhodopirellula aestuarii</name>
    <dbReference type="NCBI Taxonomy" id="2950107"/>
    <lineage>
        <taxon>Bacteria</taxon>
        <taxon>Pseudomonadati</taxon>
        <taxon>Planctomycetota</taxon>
        <taxon>Planctomycetia</taxon>
        <taxon>Pirellulales</taxon>
        <taxon>Pirellulaceae</taxon>
        <taxon>Aporhodopirellula</taxon>
    </lineage>
</organism>
<reference evidence="4 5" key="1">
    <citation type="journal article" date="2022" name="Syst. Appl. Microbiol.">
        <title>Rhodopirellula aestuarii sp. nov., a novel member of the genus Rhodopirellula isolated from brackish sediments collected in the Tagus River estuary, Portugal.</title>
        <authorList>
            <person name="Vitorino I.R."/>
            <person name="Klimek D."/>
            <person name="Calusinska M."/>
            <person name="Lobo-da-Cunha A."/>
            <person name="Vasconcelos V."/>
            <person name="Lage O.M."/>
        </authorList>
    </citation>
    <scope>NUCLEOTIDE SEQUENCE [LARGE SCALE GENOMIC DNA]</scope>
    <source>
        <strain evidence="4 5">ICT_H3.1</strain>
    </source>
</reference>
<dbReference type="SUPFAM" id="SSF53474">
    <property type="entry name" value="alpha/beta-Hydrolases"/>
    <property type="match status" value="1"/>
</dbReference>
<dbReference type="Pfam" id="PF20434">
    <property type="entry name" value="BD-FAE"/>
    <property type="match status" value="1"/>
</dbReference>
<comment type="caution">
    <text evidence="4">The sequence shown here is derived from an EMBL/GenBank/DDBJ whole genome shotgun (WGS) entry which is preliminary data.</text>
</comment>
<proteinExistence type="predicted"/>